<sequence>MFSVMELRLIRTAVKKNMEELIKRKGILDPESDDAIEITNDLMIYQNIVEKINDREEV</sequence>
<dbReference type="RefSeq" id="WP_274050424.1">
    <property type="nucleotide sequence ID" value="NZ_CP059693.1"/>
</dbReference>
<reference evidence="1 2" key="1">
    <citation type="journal article" date="2022" name="Mar. Drugs">
        <title>Bioassay-Guided Fractionation Leads to the Detection of Cholic Acid Generated by the Rare Thalassomonas sp.</title>
        <authorList>
            <person name="Pheiffer F."/>
            <person name="Schneider Y.K."/>
            <person name="Hansen E.H."/>
            <person name="Andersen J.H."/>
            <person name="Isaksson J."/>
            <person name="Busche T."/>
            <person name="R C."/>
            <person name="Kalinowski J."/>
            <person name="Zyl L.V."/>
            <person name="Trindade M."/>
        </authorList>
    </citation>
    <scope>NUCLEOTIDE SEQUENCE [LARGE SCALE GENOMIC DNA]</scope>
    <source>
        <strain evidence="1 2">A5K-61T</strain>
    </source>
</reference>
<accession>A0ABY7VBC6</accession>
<dbReference type="Proteomes" id="UP001215231">
    <property type="component" value="Chromosome"/>
</dbReference>
<name>A0ABY7VBC6_9GAMM</name>
<organism evidence="1 2">
    <name type="scientific">Thalassomonas haliotis</name>
    <dbReference type="NCBI Taxonomy" id="485448"/>
    <lineage>
        <taxon>Bacteria</taxon>
        <taxon>Pseudomonadati</taxon>
        <taxon>Pseudomonadota</taxon>
        <taxon>Gammaproteobacteria</taxon>
        <taxon>Alteromonadales</taxon>
        <taxon>Colwelliaceae</taxon>
        <taxon>Thalassomonas</taxon>
    </lineage>
</organism>
<gene>
    <name evidence="1" type="ORF">H3N35_19225</name>
</gene>
<evidence type="ECO:0000313" key="1">
    <source>
        <dbReference type="EMBL" id="WDE10389.1"/>
    </source>
</evidence>
<protein>
    <submittedName>
        <fullName evidence="1">Uncharacterized protein</fullName>
    </submittedName>
</protein>
<dbReference type="EMBL" id="CP059693">
    <property type="protein sequence ID" value="WDE10389.1"/>
    <property type="molecule type" value="Genomic_DNA"/>
</dbReference>
<keyword evidence="2" id="KW-1185">Reference proteome</keyword>
<proteinExistence type="predicted"/>
<evidence type="ECO:0000313" key="2">
    <source>
        <dbReference type="Proteomes" id="UP001215231"/>
    </source>
</evidence>